<accession>A0A075ASX3</accession>
<name>A0A075ASX3_ROZAC</name>
<dbReference type="EMBL" id="KE561064">
    <property type="protein sequence ID" value="EPZ33391.1"/>
    <property type="molecule type" value="Genomic_DNA"/>
</dbReference>
<dbReference type="InterPro" id="IPR011009">
    <property type="entry name" value="Kinase-like_dom_sf"/>
</dbReference>
<keyword evidence="1" id="KW-0472">Membrane</keyword>
<dbReference type="PANTHER" id="PTHR45890">
    <property type="entry name" value="AARF DOMAIN CONTAINING KINASE 2 (PREDICTED)"/>
    <property type="match status" value="1"/>
</dbReference>
<dbReference type="Pfam" id="PF03109">
    <property type="entry name" value="ABC1"/>
    <property type="match status" value="1"/>
</dbReference>
<dbReference type="InterPro" id="IPR052402">
    <property type="entry name" value="ADCK_kinase"/>
</dbReference>
<dbReference type="Proteomes" id="UP000030755">
    <property type="component" value="Unassembled WGS sequence"/>
</dbReference>
<sequence length="582" mass="67384">MNITALVIEACYEHLMKFRMSIRHLHRRLIPLIFGFGVAVATQRHGPYYSVFSNTASTFFLRPLRLQCETDETQLIHYTLKVDDLLPQKRIPRLMFYVSCMIRFFQLGIYFIPALLTFPVAYLTQETVFKSSMKNWYKLLRWTLRKSGPTFIKLGQWASTRPDIFPETFCVILSKLHDDAYKHAYQDTIDIFRVELNSAPNEIFDTLDPEPVGSGCIAQVYRGVLKKNRKIVAVKVRHPNVENIIKKDLALMYFIFRSIDSIPSMEWIGFSRQWMEFGTMMLKQLDFRLEAKNLQKFGSNFRSDHHVVFPSPILELTTEGILIESFEEAFPVQDIIKLSDNRFNGLKSQVAFLGLHSFLKMMLLDNFTHADLHPVSYLNNFWLKTPFPVFVPFEESIESVDFIDDNRPIDDLPLHINSLQDPILKEFPNVYDPQLIFVDTGLTIQLAKPQMRDFLDLFEALVLQKDGYKVGKLIVERSPQKAPALNPVQFCSKMGEMITGLLQESGLNFVKHDFGEILLSVFRMVRDHHVVLDERFTNLGMSLVILEGLGRQLSPSTDLFEAAKPALLLALRKWINLKHECK</sequence>
<evidence type="ECO:0000256" key="1">
    <source>
        <dbReference type="SAM" id="Phobius"/>
    </source>
</evidence>
<dbReference type="HOGENOM" id="CLU_006533_6_0_1"/>
<organism evidence="3 4">
    <name type="scientific">Rozella allomycis (strain CSF55)</name>
    <dbReference type="NCBI Taxonomy" id="988480"/>
    <lineage>
        <taxon>Eukaryota</taxon>
        <taxon>Fungi</taxon>
        <taxon>Fungi incertae sedis</taxon>
        <taxon>Cryptomycota</taxon>
        <taxon>Cryptomycota incertae sedis</taxon>
        <taxon>Rozella</taxon>
    </lineage>
</organism>
<gene>
    <name evidence="3" type="ORF">O9G_003252</name>
</gene>
<dbReference type="STRING" id="988480.A0A075ASX3"/>
<evidence type="ECO:0000313" key="4">
    <source>
        <dbReference type="Proteomes" id="UP000030755"/>
    </source>
</evidence>
<dbReference type="GO" id="GO:0005739">
    <property type="term" value="C:mitochondrion"/>
    <property type="evidence" value="ECO:0007669"/>
    <property type="project" value="TreeGrafter"/>
</dbReference>
<keyword evidence="1" id="KW-1133">Transmembrane helix</keyword>
<dbReference type="SUPFAM" id="SSF56112">
    <property type="entry name" value="Protein kinase-like (PK-like)"/>
    <property type="match status" value="1"/>
</dbReference>
<dbReference type="InterPro" id="IPR004147">
    <property type="entry name" value="ABC1_dom"/>
</dbReference>
<feature type="domain" description="ABC1 atypical kinase-like" evidence="2">
    <location>
        <begin position="175"/>
        <end position="374"/>
    </location>
</feature>
<dbReference type="OMA" id="SMVRTHH"/>
<evidence type="ECO:0000259" key="2">
    <source>
        <dbReference type="Pfam" id="PF03109"/>
    </source>
</evidence>
<dbReference type="OrthoDB" id="1290869at2759"/>
<feature type="transmembrane region" description="Helical" evidence="1">
    <location>
        <begin position="94"/>
        <end position="124"/>
    </location>
</feature>
<keyword evidence="4" id="KW-1185">Reference proteome</keyword>
<evidence type="ECO:0000313" key="3">
    <source>
        <dbReference type="EMBL" id="EPZ33391.1"/>
    </source>
</evidence>
<reference evidence="3 4" key="1">
    <citation type="journal article" date="2013" name="Curr. Biol.">
        <title>Shared signatures of parasitism and phylogenomics unite Cryptomycota and microsporidia.</title>
        <authorList>
            <person name="James T.Y."/>
            <person name="Pelin A."/>
            <person name="Bonen L."/>
            <person name="Ahrendt S."/>
            <person name="Sain D."/>
            <person name="Corradi N."/>
            <person name="Stajich J.E."/>
        </authorList>
    </citation>
    <scope>NUCLEOTIDE SEQUENCE [LARGE SCALE GENOMIC DNA]</scope>
    <source>
        <strain evidence="3 4">CSF55</strain>
    </source>
</reference>
<protein>
    <submittedName>
        <fullName evidence="3">UbiB domain-containing protein</fullName>
    </submittedName>
</protein>
<dbReference type="AlphaFoldDB" id="A0A075ASX3"/>
<proteinExistence type="predicted"/>
<dbReference type="PANTHER" id="PTHR45890:SF1">
    <property type="entry name" value="AARF DOMAIN CONTAINING KINASE 2"/>
    <property type="match status" value="1"/>
</dbReference>
<keyword evidence="1" id="KW-0812">Transmembrane</keyword>